<evidence type="ECO:0000256" key="1">
    <source>
        <dbReference type="ARBA" id="ARBA00004141"/>
    </source>
</evidence>
<evidence type="ECO:0000256" key="4">
    <source>
        <dbReference type="ARBA" id="ARBA00022692"/>
    </source>
</evidence>
<sequence length="294" mass="33483">MVSTMTKDEPKPPESFQEIIQFYLIDYRTPPGKAIDITIIFLNLLVCAIFVIDTYNISEATRSFLWRLELFVVALFVVEYFARLYGAPSKRGQLFEVHSVIDLLAILPTLFEAVLPFFGLSLEIAFVKTIRVFKAFRIFRFLRFLADPDFFFGSVSLEVLKVARLVTTILIIFFVGSGIFYYVESPANDGVRNFGDAFYFTVVALTTVGFGDITPITEAGKWVTVLMILSGIILIPWQASQIVKEWILLSRKMTLLCPQCGLSEHDIDADYCKRCGHYLYHEEISEKEEGNLSP</sequence>
<keyword evidence="8 12" id="KW-1133">Transmembrane helix</keyword>
<evidence type="ECO:0000256" key="5">
    <source>
        <dbReference type="ARBA" id="ARBA00022826"/>
    </source>
</evidence>
<dbReference type="GO" id="GO:0001508">
    <property type="term" value="P:action potential"/>
    <property type="evidence" value="ECO:0007669"/>
    <property type="project" value="TreeGrafter"/>
</dbReference>
<keyword evidence="3" id="KW-0633">Potassium transport</keyword>
<evidence type="ECO:0000259" key="13">
    <source>
        <dbReference type="Pfam" id="PF00520"/>
    </source>
</evidence>
<keyword evidence="9" id="KW-0406">Ion transport</keyword>
<organism evidence="14 17">
    <name type="scientific">Methanothrix harundinacea</name>
    <dbReference type="NCBI Taxonomy" id="301375"/>
    <lineage>
        <taxon>Archaea</taxon>
        <taxon>Methanobacteriati</taxon>
        <taxon>Methanobacteriota</taxon>
        <taxon>Stenosarchaea group</taxon>
        <taxon>Methanomicrobia</taxon>
        <taxon>Methanotrichales</taxon>
        <taxon>Methanotrichaceae</taxon>
        <taxon>Methanothrix</taxon>
    </lineage>
</organism>
<evidence type="ECO:0000256" key="10">
    <source>
        <dbReference type="ARBA" id="ARBA00023136"/>
    </source>
</evidence>
<comment type="subcellular location">
    <subcellularLocation>
        <location evidence="1">Membrane</location>
        <topology evidence="1">Multi-pass membrane protein</topology>
    </subcellularLocation>
</comment>
<dbReference type="Pfam" id="PF00520">
    <property type="entry name" value="Ion_trans"/>
    <property type="match status" value="1"/>
</dbReference>
<dbReference type="Proteomes" id="UP000057043">
    <property type="component" value="Unassembled WGS sequence"/>
</dbReference>
<keyword evidence="7" id="KW-0630">Potassium</keyword>
<evidence type="ECO:0000256" key="6">
    <source>
        <dbReference type="ARBA" id="ARBA00022882"/>
    </source>
</evidence>
<feature type="transmembrane region" description="Helical" evidence="12">
    <location>
        <begin position="64"/>
        <end position="83"/>
    </location>
</feature>
<keyword evidence="5" id="KW-0631">Potassium channel</keyword>
<dbReference type="GO" id="GO:0005249">
    <property type="term" value="F:voltage-gated potassium channel activity"/>
    <property type="evidence" value="ECO:0007669"/>
    <property type="project" value="InterPro"/>
</dbReference>
<proteinExistence type="predicted"/>
<accession>A0A101FUF5</accession>
<dbReference type="EMBL" id="LGFT01000020">
    <property type="protein sequence ID" value="KUK44629.1"/>
    <property type="molecule type" value="Genomic_DNA"/>
</dbReference>
<evidence type="ECO:0000313" key="14">
    <source>
        <dbReference type="EMBL" id="KUK44629.1"/>
    </source>
</evidence>
<dbReference type="InterPro" id="IPR005821">
    <property type="entry name" value="Ion_trans_dom"/>
</dbReference>
<comment type="caution">
    <text evidence="14">The sequence shown here is derived from an EMBL/GenBank/DDBJ whole genome shotgun (WGS) entry which is preliminary data.</text>
</comment>
<evidence type="ECO:0000313" key="17">
    <source>
        <dbReference type="Proteomes" id="UP000057043"/>
    </source>
</evidence>
<dbReference type="GO" id="GO:0008076">
    <property type="term" value="C:voltage-gated potassium channel complex"/>
    <property type="evidence" value="ECO:0007669"/>
    <property type="project" value="InterPro"/>
</dbReference>
<evidence type="ECO:0000256" key="2">
    <source>
        <dbReference type="ARBA" id="ARBA00022448"/>
    </source>
</evidence>
<keyword evidence="11" id="KW-0407">Ion channel</keyword>
<dbReference type="PATRIC" id="fig|301375.6.peg.725"/>
<keyword evidence="4 12" id="KW-0812">Transmembrane</keyword>
<feature type="transmembrane region" description="Helical" evidence="12">
    <location>
        <begin position="222"/>
        <end position="243"/>
    </location>
</feature>
<keyword evidence="2" id="KW-0813">Transport</keyword>
<keyword evidence="6" id="KW-0851">Voltage-gated channel</keyword>
<feature type="transmembrane region" description="Helical" evidence="12">
    <location>
        <begin position="103"/>
        <end position="126"/>
    </location>
</feature>
<protein>
    <submittedName>
        <fullName evidence="14">Ion transport protein</fullName>
    </submittedName>
</protein>
<name>A0A101FUF5_9EURY</name>
<evidence type="ECO:0000256" key="7">
    <source>
        <dbReference type="ARBA" id="ARBA00022958"/>
    </source>
</evidence>
<dbReference type="Gene3D" id="1.10.287.70">
    <property type="match status" value="1"/>
</dbReference>
<evidence type="ECO:0000256" key="3">
    <source>
        <dbReference type="ARBA" id="ARBA00022538"/>
    </source>
</evidence>
<dbReference type="Proteomes" id="UP000053961">
    <property type="component" value="Unassembled WGS sequence"/>
</dbReference>
<dbReference type="SUPFAM" id="SSF81324">
    <property type="entry name" value="Voltage-gated potassium channels"/>
    <property type="match status" value="1"/>
</dbReference>
<feature type="domain" description="Ion transport" evidence="13">
    <location>
        <begin position="34"/>
        <end position="235"/>
    </location>
</feature>
<dbReference type="AlphaFoldDB" id="A0A101FUF5"/>
<dbReference type="PANTHER" id="PTHR11537:SF254">
    <property type="entry name" value="POTASSIUM VOLTAGE-GATED CHANNEL PROTEIN SHAB"/>
    <property type="match status" value="1"/>
</dbReference>
<dbReference type="PANTHER" id="PTHR11537">
    <property type="entry name" value="VOLTAGE-GATED POTASSIUM CHANNEL"/>
    <property type="match status" value="1"/>
</dbReference>
<reference evidence="15" key="1">
    <citation type="journal article" date="2015" name="MBio">
        <title>Genome-resolved metagenomic analysis reveals roles for candidate phyla and other microbial community members in biogeochemical transformations in oil reservoirs.</title>
        <authorList>
            <person name="Hu P."/>
            <person name="Tom L."/>
            <person name="Singh A."/>
            <person name="Thomas B.C."/>
            <person name="Baker B.J."/>
            <person name="Piceno Y.M."/>
            <person name="Andersen G.L."/>
            <person name="Banfield J.F."/>
        </authorList>
    </citation>
    <scope>NUCLEOTIDE SEQUENCE [LARGE SCALE GENOMIC DNA]</scope>
    <source>
        <strain evidence="15">56_747</strain>
    </source>
</reference>
<dbReference type="Gene3D" id="1.20.120.350">
    <property type="entry name" value="Voltage-gated potassium channels. Chain C"/>
    <property type="match status" value="1"/>
</dbReference>
<evidence type="ECO:0000256" key="8">
    <source>
        <dbReference type="ARBA" id="ARBA00022989"/>
    </source>
</evidence>
<feature type="transmembrane region" description="Helical" evidence="12">
    <location>
        <begin position="163"/>
        <end position="183"/>
    </location>
</feature>
<evidence type="ECO:0000256" key="12">
    <source>
        <dbReference type="SAM" id="Phobius"/>
    </source>
</evidence>
<evidence type="ECO:0000313" key="15">
    <source>
        <dbReference type="EMBL" id="KUK95838.1"/>
    </source>
</evidence>
<keyword evidence="10 12" id="KW-0472">Membrane</keyword>
<gene>
    <name evidence="14" type="ORF">XD72_1001</name>
    <name evidence="15" type="ORF">XE07_1559</name>
</gene>
<evidence type="ECO:0000256" key="11">
    <source>
        <dbReference type="ARBA" id="ARBA00023303"/>
    </source>
</evidence>
<dbReference type="InterPro" id="IPR028325">
    <property type="entry name" value="VG_K_chnl"/>
</dbReference>
<feature type="transmembrane region" description="Helical" evidence="12">
    <location>
        <begin position="34"/>
        <end position="52"/>
    </location>
</feature>
<evidence type="ECO:0000313" key="16">
    <source>
        <dbReference type="Proteomes" id="UP000053961"/>
    </source>
</evidence>
<evidence type="ECO:0000256" key="9">
    <source>
        <dbReference type="ARBA" id="ARBA00023065"/>
    </source>
</evidence>
<dbReference type="InterPro" id="IPR027359">
    <property type="entry name" value="Volt_channel_dom_sf"/>
</dbReference>
<feature type="transmembrane region" description="Helical" evidence="12">
    <location>
        <begin position="195"/>
        <end position="216"/>
    </location>
</feature>
<dbReference type="EMBL" id="LGHB01000025">
    <property type="protein sequence ID" value="KUK95838.1"/>
    <property type="molecule type" value="Genomic_DNA"/>
</dbReference>
<dbReference type="PRINTS" id="PR00169">
    <property type="entry name" value="KCHANNEL"/>
</dbReference>
<reference evidence="16 17" key="2">
    <citation type="journal article" date="2015" name="MBio">
        <title>Genome-Resolved Metagenomic Analysis Reveals Roles for Candidate Phyla and Other Microbial Community Members in Biogeochemical Transformations in Oil Reservoirs.</title>
        <authorList>
            <person name="Hu P."/>
            <person name="Tom L."/>
            <person name="Singh A."/>
            <person name="Thomas B.C."/>
            <person name="Baker B.J."/>
            <person name="Piceno Y.M."/>
            <person name="Andersen G.L."/>
            <person name="Banfield J.F."/>
        </authorList>
    </citation>
    <scope>NUCLEOTIDE SEQUENCE [LARGE SCALE GENOMIC DNA]</scope>
    <source>
        <strain evidence="14">57_489</strain>
    </source>
</reference>